<dbReference type="SUPFAM" id="SSF52833">
    <property type="entry name" value="Thioredoxin-like"/>
    <property type="match status" value="1"/>
</dbReference>
<dbReference type="InterPro" id="IPR010987">
    <property type="entry name" value="Glutathione-S-Trfase_C-like"/>
</dbReference>
<dbReference type="InterPro" id="IPR036249">
    <property type="entry name" value="Thioredoxin-like_sf"/>
</dbReference>
<dbReference type="PROSITE" id="PS50404">
    <property type="entry name" value="GST_NTER"/>
    <property type="match status" value="1"/>
</dbReference>
<dbReference type="PROSITE" id="PS50405">
    <property type="entry name" value="GST_CTER"/>
    <property type="match status" value="1"/>
</dbReference>
<dbReference type="Pfam" id="PF02798">
    <property type="entry name" value="GST_N"/>
    <property type="match status" value="1"/>
</dbReference>
<accession>A0A0F9P2L7</accession>
<evidence type="ECO:0000259" key="1">
    <source>
        <dbReference type="PROSITE" id="PS50404"/>
    </source>
</evidence>
<dbReference type="SFLD" id="SFLDS00019">
    <property type="entry name" value="Glutathione_Transferase_(cytos"/>
    <property type="match status" value="1"/>
</dbReference>
<dbReference type="Gene3D" id="1.20.1050.10">
    <property type="match status" value="1"/>
</dbReference>
<evidence type="ECO:0000259" key="2">
    <source>
        <dbReference type="PROSITE" id="PS50405"/>
    </source>
</evidence>
<feature type="domain" description="GST C-terminal" evidence="2">
    <location>
        <begin position="86"/>
        <end position="206"/>
    </location>
</feature>
<dbReference type="Gene3D" id="3.40.30.10">
    <property type="entry name" value="Glutaredoxin"/>
    <property type="match status" value="1"/>
</dbReference>
<dbReference type="PANTHER" id="PTHR44051">
    <property type="entry name" value="GLUTATHIONE S-TRANSFERASE-RELATED"/>
    <property type="match status" value="1"/>
</dbReference>
<dbReference type="PANTHER" id="PTHR44051:SF8">
    <property type="entry name" value="GLUTATHIONE S-TRANSFERASE GSTA"/>
    <property type="match status" value="1"/>
</dbReference>
<dbReference type="Pfam" id="PF14497">
    <property type="entry name" value="GST_C_3"/>
    <property type="match status" value="1"/>
</dbReference>
<dbReference type="CDD" id="cd03057">
    <property type="entry name" value="GST_N_Beta"/>
    <property type="match status" value="1"/>
</dbReference>
<feature type="domain" description="GST N-terminal" evidence="1">
    <location>
        <begin position="1"/>
        <end position="81"/>
    </location>
</feature>
<dbReference type="InterPro" id="IPR004045">
    <property type="entry name" value="Glutathione_S-Trfase_N"/>
</dbReference>
<dbReference type="InterPro" id="IPR040079">
    <property type="entry name" value="Glutathione_S-Trfase"/>
</dbReference>
<dbReference type="EMBL" id="LAZR01003406">
    <property type="protein sequence ID" value="KKN18657.1"/>
    <property type="molecule type" value="Genomic_DNA"/>
</dbReference>
<dbReference type="AlphaFoldDB" id="A0A0F9P2L7"/>
<organism evidence="3">
    <name type="scientific">marine sediment metagenome</name>
    <dbReference type="NCBI Taxonomy" id="412755"/>
    <lineage>
        <taxon>unclassified sequences</taxon>
        <taxon>metagenomes</taxon>
        <taxon>ecological metagenomes</taxon>
    </lineage>
</organism>
<dbReference type="CDD" id="cd03188">
    <property type="entry name" value="GST_C_Beta"/>
    <property type="match status" value="1"/>
</dbReference>
<dbReference type="SUPFAM" id="SSF47616">
    <property type="entry name" value="GST C-terminal domain-like"/>
    <property type="match status" value="1"/>
</dbReference>
<dbReference type="SFLD" id="SFLDG00358">
    <property type="entry name" value="Main_(cytGST)"/>
    <property type="match status" value="1"/>
</dbReference>
<evidence type="ECO:0000313" key="3">
    <source>
        <dbReference type="EMBL" id="KKN18657.1"/>
    </source>
</evidence>
<sequence>MLKLYYCPGTISIAVAITLEEAGLPYEAIKVDFKAAEQTRPDYLAINPKGRVPALVLDDGTVLTETGALLEYIAARAPAADLVPHLPEDTAHMRGAMYYLASTMHVAHAHKMRGSRWANNQTSFDDMTAKVPETMAASAAYVAAEVLRGPYVVKEQFTLADPYLFVVCNWLKGDGVDPDAYPKIATFLDHMETRASVKAIREKGML</sequence>
<gene>
    <name evidence="3" type="ORF">LCGC14_0953500</name>
</gene>
<dbReference type="InterPro" id="IPR036282">
    <property type="entry name" value="Glutathione-S-Trfase_C_sf"/>
</dbReference>
<comment type="caution">
    <text evidence="3">The sequence shown here is derived from an EMBL/GenBank/DDBJ whole genome shotgun (WGS) entry which is preliminary data.</text>
</comment>
<dbReference type="InterPro" id="IPR004046">
    <property type="entry name" value="GST_C"/>
</dbReference>
<protein>
    <recommendedName>
        <fullName evidence="4">GST N-terminal domain-containing protein</fullName>
    </recommendedName>
</protein>
<dbReference type="SFLD" id="SFLDG01150">
    <property type="entry name" value="Main.1:_Beta-like"/>
    <property type="match status" value="1"/>
</dbReference>
<evidence type="ECO:0008006" key="4">
    <source>
        <dbReference type="Google" id="ProtNLM"/>
    </source>
</evidence>
<name>A0A0F9P2L7_9ZZZZ</name>
<reference evidence="3" key="1">
    <citation type="journal article" date="2015" name="Nature">
        <title>Complex archaea that bridge the gap between prokaryotes and eukaryotes.</title>
        <authorList>
            <person name="Spang A."/>
            <person name="Saw J.H."/>
            <person name="Jorgensen S.L."/>
            <person name="Zaremba-Niedzwiedzka K."/>
            <person name="Martijn J."/>
            <person name="Lind A.E."/>
            <person name="van Eijk R."/>
            <person name="Schleper C."/>
            <person name="Guy L."/>
            <person name="Ettema T.J."/>
        </authorList>
    </citation>
    <scope>NUCLEOTIDE SEQUENCE</scope>
</reference>
<proteinExistence type="predicted"/>